<evidence type="ECO:0000256" key="1">
    <source>
        <dbReference type="SAM" id="MobiDB-lite"/>
    </source>
</evidence>
<sequence length="562" mass="60276">MPPRRYLDFDLLVEQQAEDQYQALVTGSPVGEATSQEFRLPFDRQTLEILLLKLDPGRSGTRRVGASTQQQAAMDFGGPLFDALFRDEVGVAWSRSQDLSRAQGAGLRLRLRLTGAPAIAGLPWELLYDRRTNAFPAQSERTPLVRYLDVPHVPRPMLVDGPLRVLAIISSPTDLEPLDVDAEWERLREALADRIDGRQVVLDRLPSPRLAELGPWLRRRPTHVVHFIGHGDFDDRLHEGVLYFQDRLGGRTAVTSSVLGPHLRDHDPLRLVVLNACRSARTDAVDPFAGIAQGLVQQDATAVVAMQFPISDRAAVTFTSDFYGSVADGLPVDQAVTSARKALLAEFRDEWATPVLFMRAPDGAIFENVVATPASEPTGSTDATPGAAGDTAPDTATPPARGVRHRHLRALVAGGAVIAIATIGLALALTRDDDEQGGSTPDGTASEASVDPGEGDALAGSWTGTAVGSGGTEFDVRLDITAPCRLGQPCGSIYVSSLPCEGRASLEGVAGRTFEIHVDQFTSTSSPDCTPGAGDFFELTDGGTLRYTADYADIEGELARAE</sequence>
<feature type="compositionally biased region" description="Polar residues" evidence="1">
    <location>
        <begin position="437"/>
        <end position="447"/>
    </location>
</feature>
<organism evidence="3 4">
    <name type="scientific">Nocardioides ganghwensis</name>
    <dbReference type="NCBI Taxonomy" id="252230"/>
    <lineage>
        <taxon>Bacteria</taxon>
        <taxon>Bacillati</taxon>
        <taxon>Actinomycetota</taxon>
        <taxon>Actinomycetes</taxon>
        <taxon>Propionibacteriales</taxon>
        <taxon>Nocardioidaceae</taxon>
        <taxon>Nocardioides</taxon>
    </lineage>
</organism>
<feature type="region of interest" description="Disordered" evidence="1">
    <location>
        <begin position="432"/>
        <end position="463"/>
    </location>
</feature>
<feature type="compositionally biased region" description="Low complexity" evidence="1">
    <location>
        <begin position="377"/>
        <end position="400"/>
    </location>
</feature>
<accession>A0A4Q2SD43</accession>
<keyword evidence="4" id="KW-1185">Reference proteome</keyword>
<reference evidence="3 4" key="1">
    <citation type="submission" date="2019-01" db="EMBL/GenBank/DDBJ databases">
        <title>Novel species of Nocardioides.</title>
        <authorList>
            <person name="Liu Q."/>
            <person name="Xin Y.-H."/>
        </authorList>
    </citation>
    <scope>NUCLEOTIDE SEQUENCE [LARGE SCALE GENOMIC DNA]</scope>
    <source>
        <strain evidence="3 4">CGMCC 4.6875</strain>
    </source>
</reference>
<comment type="caution">
    <text evidence="3">The sequence shown here is derived from an EMBL/GenBank/DDBJ whole genome shotgun (WGS) entry which is preliminary data.</text>
</comment>
<dbReference type="OrthoDB" id="8253226at2"/>
<gene>
    <name evidence="3" type="ORF">EUA07_07200</name>
</gene>
<dbReference type="Proteomes" id="UP000293291">
    <property type="component" value="Unassembled WGS sequence"/>
</dbReference>
<dbReference type="AlphaFoldDB" id="A0A4Q2SD43"/>
<evidence type="ECO:0000313" key="4">
    <source>
        <dbReference type="Proteomes" id="UP000293291"/>
    </source>
</evidence>
<proteinExistence type="predicted"/>
<feature type="region of interest" description="Disordered" evidence="1">
    <location>
        <begin position="373"/>
        <end position="401"/>
    </location>
</feature>
<name>A0A4Q2SD43_9ACTN</name>
<dbReference type="RefSeq" id="WP_129454333.1">
    <property type="nucleotide sequence ID" value="NZ_JACXYX010000010.1"/>
</dbReference>
<dbReference type="EMBL" id="SDWU01000007">
    <property type="protein sequence ID" value="RYC02932.1"/>
    <property type="molecule type" value="Genomic_DNA"/>
</dbReference>
<evidence type="ECO:0000259" key="2">
    <source>
        <dbReference type="Pfam" id="PF12770"/>
    </source>
</evidence>
<protein>
    <submittedName>
        <fullName evidence="3">CHAT domain-containing protein</fullName>
    </submittedName>
</protein>
<dbReference type="Pfam" id="PF12770">
    <property type="entry name" value="CHAT"/>
    <property type="match status" value="1"/>
</dbReference>
<dbReference type="InterPro" id="IPR024983">
    <property type="entry name" value="CHAT_dom"/>
</dbReference>
<evidence type="ECO:0000313" key="3">
    <source>
        <dbReference type="EMBL" id="RYC02932.1"/>
    </source>
</evidence>
<feature type="domain" description="CHAT" evidence="2">
    <location>
        <begin position="101"/>
        <end position="349"/>
    </location>
</feature>